<reference evidence="7" key="1">
    <citation type="submission" date="2017-01" db="EMBL/GenBank/DDBJ databases">
        <authorList>
            <person name="Varghese N."/>
            <person name="Submissions S."/>
        </authorList>
    </citation>
    <scope>NUCLEOTIDE SEQUENCE [LARGE SCALE GENOMIC DNA]</scope>
    <source>
        <strain evidence="7">DSM 7027</strain>
    </source>
</reference>
<evidence type="ECO:0000256" key="4">
    <source>
        <dbReference type="PROSITE-ProRule" id="PRU01161"/>
    </source>
</evidence>
<keyword evidence="7" id="KW-1185">Reference proteome</keyword>
<feature type="short sequence motif" description="GXSXG" evidence="4">
    <location>
        <begin position="40"/>
        <end position="44"/>
    </location>
</feature>
<dbReference type="InterPro" id="IPR050301">
    <property type="entry name" value="NTE"/>
</dbReference>
<dbReference type="PROSITE" id="PS51635">
    <property type="entry name" value="PNPLA"/>
    <property type="match status" value="1"/>
</dbReference>
<proteinExistence type="predicted"/>
<dbReference type="AlphaFoldDB" id="A0A1N6TAL7"/>
<accession>A0A1N6TAL7</accession>
<dbReference type="eggNOG" id="COG1752">
    <property type="taxonomic scope" value="Bacteria"/>
</dbReference>
<evidence type="ECO:0000313" key="7">
    <source>
        <dbReference type="Proteomes" id="UP000186895"/>
    </source>
</evidence>
<dbReference type="Pfam" id="PF01734">
    <property type="entry name" value="Patatin"/>
    <property type="match status" value="1"/>
</dbReference>
<feature type="domain" description="PNPLA" evidence="5">
    <location>
        <begin position="8"/>
        <end position="194"/>
    </location>
</feature>
<feature type="active site" description="Nucleophile" evidence="4">
    <location>
        <position position="42"/>
    </location>
</feature>
<feature type="short sequence motif" description="GXGXXG" evidence="4">
    <location>
        <begin position="12"/>
        <end position="17"/>
    </location>
</feature>
<dbReference type="PANTHER" id="PTHR14226:SF78">
    <property type="entry name" value="SLR0060 PROTEIN"/>
    <property type="match status" value="1"/>
</dbReference>
<feature type="active site" description="Proton acceptor" evidence="4">
    <location>
        <position position="181"/>
    </location>
</feature>
<gene>
    <name evidence="6" type="ORF">SAMN05421647_105222</name>
</gene>
<feature type="short sequence motif" description="DGA/G" evidence="4">
    <location>
        <begin position="181"/>
        <end position="183"/>
    </location>
</feature>
<dbReference type="SUPFAM" id="SSF52151">
    <property type="entry name" value="FabD/lysophospholipase-like"/>
    <property type="match status" value="1"/>
</dbReference>
<keyword evidence="3 4" id="KW-0443">Lipid metabolism</keyword>
<dbReference type="PANTHER" id="PTHR14226">
    <property type="entry name" value="NEUROPATHY TARGET ESTERASE/SWISS CHEESE D.MELANOGASTER"/>
    <property type="match status" value="1"/>
</dbReference>
<keyword evidence="1 4" id="KW-0378">Hydrolase</keyword>
<evidence type="ECO:0000313" key="6">
    <source>
        <dbReference type="EMBL" id="SIQ50415.1"/>
    </source>
</evidence>
<dbReference type="EMBL" id="FTMN01000005">
    <property type="protein sequence ID" value="SIQ50415.1"/>
    <property type="molecule type" value="Genomic_DNA"/>
</dbReference>
<keyword evidence="2 4" id="KW-0442">Lipid degradation</keyword>
<dbReference type="InterPro" id="IPR002641">
    <property type="entry name" value="PNPLA_dom"/>
</dbReference>
<evidence type="ECO:0000256" key="3">
    <source>
        <dbReference type="ARBA" id="ARBA00023098"/>
    </source>
</evidence>
<protein>
    <submittedName>
        <fullName evidence="6">NTE family protein</fullName>
    </submittedName>
</protein>
<dbReference type="STRING" id="49186.SAMN05421647_105222"/>
<dbReference type="GO" id="GO:0016787">
    <property type="term" value="F:hydrolase activity"/>
    <property type="evidence" value="ECO:0007669"/>
    <property type="project" value="UniProtKB-UniRule"/>
</dbReference>
<dbReference type="Gene3D" id="3.40.1090.10">
    <property type="entry name" value="Cytosolic phospholipase A2 catalytic domain"/>
    <property type="match status" value="2"/>
</dbReference>
<dbReference type="InterPro" id="IPR016035">
    <property type="entry name" value="Acyl_Trfase/lysoPLipase"/>
</dbReference>
<organism evidence="6 7">
    <name type="scientific">Marinobacterium stanieri</name>
    <dbReference type="NCBI Taxonomy" id="49186"/>
    <lineage>
        <taxon>Bacteria</taxon>
        <taxon>Pseudomonadati</taxon>
        <taxon>Pseudomonadota</taxon>
        <taxon>Gammaproteobacteria</taxon>
        <taxon>Oceanospirillales</taxon>
        <taxon>Oceanospirillaceae</taxon>
        <taxon>Marinobacterium</taxon>
    </lineage>
</organism>
<evidence type="ECO:0000259" key="5">
    <source>
        <dbReference type="PROSITE" id="PS51635"/>
    </source>
</evidence>
<dbReference type="RefSeq" id="WP_076463078.1">
    <property type="nucleotide sequence ID" value="NZ_FTMN01000005.1"/>
</dbReference>
<dbReference type="GO" id="GO:0016042">
    <property type="term" value="P:lipid catabolic process"/>
    <property type="evidence" value="ECO:0007669"/>
    <property type="project" value="UniProtKB-UniRule"/>
</dbReference>
<sequence>MESMKLNLALQGGGAHGAFTWGMLDRLLDQRPLQLEGISGTSAGAMNAVLLAAGWQQGGAEGARELLARFWHGLMMPGPLDPGGMSHHWSLWWRDMTKHLSPYDLNPFDINPLRDLLEELVDFDALRRNPPFKLFIAATHVESGRLRLFREHELTPDHLLASACLPELYQAVEIEGEHYWDGGFVGNPVVYPLVFDCQARDLMLLLLHPRSSSGLPTHAQGIADRVAELGFQTTFLREMRALAAMKQRMKNRPWLQSRLARRIRQLRVYRLEPGEGLNNLHRGSKLDTRRDFLLALHGLGQDGMQHWLQQDGTHLGRKGNCDLEAEFL</sequence>
<evidence type="ECO:0000256" key="2">
    <source>
        <dbReference type="ARBA" id="ARBA00022963"/>
    </source>
</evidence>
<dbReference type="Proteomes" id="UP000186895">
    <property type="component" value="Unassembled WGS sequence"/>
</dbReference>
<evidence type="ECO:0000256" key="1">
    <source>
        <dbReference type="ARBA" id="ARBA00022801"/>
    </source>
</evidence>
<name>A0A1N6TAL7_9GAMM</name>